<reference evidence="1" key="1">
    <citation type="submission" date="2018-05" db="EMBL/GenBank/DDBJ databases">
        <authorList>
            <person name="Lanie J.A."/>
            <person name="Ng W.-L."/>
            <person name="Kazmierczak K.M."/>
            <person name="Andrzejewski T.M."/>
            <person name="Davidsen T.M."/>
            <person name="Wayne K.J."/>
            <person name="Tettelin H."/>
            <person name="Glass J.I."/>
            <person name="Rusch D."/>
            <person name="Podicherti R."/>
            <person name="Tsui H.-C.T."/>
            <person name="Winkler M.E."/>
        </authorList>
    </citation>
    <scope>NUCLEOTIDE SEQUENCE</scope>
</reference>
<name>A0A382SR13_9ZZZZ</name>
<evidence type="ECO:0008006" key="2">
    <source>
        <dbReference type="Google" id="ProtNLM"/>
    </source>
</evidence>
<accession>A0A382SR13</accession>
<gene>
    <name evidence="1" type="ORF">METZ01_LOCUS365097</name>
</gene>
<feature type="non-terminal residue" evidence="1">
    <location>
        <position position="1"/>
    </location>
</feature>
<dbReference type="Gene3D" id="1.20.1280.300">
    <property type="match status" value="1"/>
</dbReference>
<dbReference type="Gene3D" id="3.90.1600.10">
    <property type="entry name" value="Palm domain of DNA polymerase"/>
    <property type="match status" value="1"/>
</dbReference>
<dbReference type="EMBL" id="UINC01130885">
    <property type="protein sequence ID" value="SVD12243.1"/>
    <property type="molecule type" value="Genomic_DNA"/>
</dbReference>
<evidence type="ECO:0000313" key="1">
    <source>
        <dbReference type="EMBL" id="SVD12243.1"/>
    </source>
</evidence>
<dbReference type="InterPro" id="IPR043502">
    <property type="entry name" value="DNA/RNA_pol_sf"/>
</dbReference>
<dbReference type="Gene3D" id="3.40.1820.10">
    <property type="entry name" value="DnaQ-like 3'-5' exonuclease"/>
    <property type="match status" value="1"/>
</dbReference>
<dbReference type="AlphaFoldDB" id="A0A382SR13"/>
<dbReference type="SUPFAM" id="SSF56672">
    <property type="entry name" value="DNA/RNA polymerases"/>
    <property type="match status" value="1"/>
</dbReference>
<organism evidence="1">
    <name type="scientific">marine metagenome</name>
    <dbReference type="NCBI Taxonomy" id="408172"/>
    <lineage>
        <taxon>unclassified sequences</taxon>
        <taxon>metagenomes</taxon>
        <taxon>ecological metagenomes</taxon>
    </lineage>
</organism>
<sequence length="253" mass="29695">DPVKFLDTICREKFETFINQKYQELADYTNAYEQKMVMSREVIADKGIWTAKKRYILNVHNSEGVQYAEPKLKMMGIESVKSSTPQVCRDKIKDALQLIIDGTEKDLNTFIQDFRKEWLDLKPNMIAFPRSCNGLRKWGTTNGIFKKGCPMHVKGALLYNYQLKDKRLDKKYPEIMEGEKVKFVYLKSPNPFQTNVFTFLTECPKELEVQKYVDYEKQFEKSYVEPLKFITNSIGWQIDESYGTQTTLLDFFG</sequence>
<dbReference type="InterPro" id="IPR023211">
    <property type="entry name" value="DNA_pol_palm_dom_sf"/>
</dbReference>
<protein>
    <recommendedName>
        <fullName evidence="2">DNA-directed DNA polymerase</fullName>
    </recommendedName>
</protein>
<proteinExistence type="predicted"/>